<dbReference type="EMBL" id="JACXAH010000005">
    <property type="protein sequence ID" value="MBD1371563.1"/>
    <property type="molecule type" value="Genomic_DNA"/>
</dbReference>
<evidence type="ECO:0000313" key="3">
    <source>
        <dbReference type="Proteomes" id="UP000661691"/>
    </source>
</evidence>
<reference evidence="2" key="1">
    <citation type="submission" date="2020-09" db="EMBL/GenBank/DDBJ databases">
        <title>A novel bacterium of genus Hazenella, isolated from South China Sea.</title>
        <authorList>
            <person name="Huang H."/>
            <person name="Mo K."/>
            <person name="Hu Y."/>
        </authorList>
    </citation>
    <scope>NUCLEOTIDE SEQUENCE</scope>
    <source>
        <strain evidence="2">IB182357</strain>
    </source>
</reference>
<evidence type="ECO:0000256" key="1">
    <source>
        <dbReference type="SAM" id="SignalP"/>
    </source>
</evidence>
<comment type="caution">
    <text evidence="2">The sequence shown here is derived from an EMBL/GenBank/DDBJ whole genome shotgun (WGS) entry which is preliminary data.</text>
</comment>
<dbReference type="AlphaFoldDB" id="A0A926RTD6"/>
<proteinExistence type="predicted"/>
<dbReference type="PROSITE" id="PS51257">
    <property type="entry name" value="PROKAR_LIPOPROTEIN"/>
    <property type="match status" value="1"/>
</dbReference>
<protein>
    <recommendedName>
        <fullName evidence="4">Excalibur calcium-binding domain-containing protein</fullName>
    </recommendedName>
</protein>
<name>A0A926RTD6_9BACL</name>
<sequence>MKKLFAIGATLLSITLLFTGCSSSSEGDAATMKEAQPENKEEIAATQEKVVSQKDGDVYYSVGCAKVNEIKAEERVYHRTEQDAIDKGLKRADEC</sequence>
<organism evidence="2 3">
    <name type="scientific">Polycladospora coralii</name>
    <dbReference type="NCBI Taxonomy" id="2771432"/>
    <lineage>
        <taxon>Bacteria</taxon>
        <taxon>Bacillati</taxon>
        <taxon>Bacillota</taxon>
        <taxon>Bacilli</taxon>
        <taxon>Bacillales</taxon>
        <taxon>Thermoactinomycetaceae</taxon>
        <taxon>Polycladospora</taxon>
    </lineage>
</organism>
<feature type="signal peptide" evidence="1">
    <location>
        <begin position="1"/>
        <end position="24"/>
    </location>
</feature>
<accession>A0A926RTD6</accession>
<keyword evidence="1" id="KW-0732">Signal</keyword>
<keyword evidence="3" id="KW-1185">Reference proteome</keyword>
<gene>
    <name evidence="2" type="ORF">IC620_04230</name>
</gene>
<evidence type="ECO:0000313" key="2">
    <source>
        <dbReference type="EMBL" id="MBD1371563.1"/>
    </source>
</evidence>
<evidence type="ECO:0008006" key="4">
    <source>
        <dbReference type="Google" id="ProtNLM"/>
    </source>
</evidence>
<dbReference type="Proteomes" id="UP000661691">
    <property type="component" value="Unassembled WGS sequence"/>
</dbReference>
<dbReference type="RefSeq" id="WP_191138219.1">
    <property type="nucleotide sequence ID" value="NZ_JACXAG020000001.1"/>
</dbReference>
<feature type="chain" id="PRO_5039348286" description="Excalibur calcium-binding domain-containing protein" evidence="1">
    <location>
        <begin position="25"/>
        <end position="95"/>
    </location>
</feature>